<dbReference type="InterPro" id="IPR026906">
    <property type="entry name" value="LRR_5"/>
</dbReference>
<evidence type="ECO:0000313" key="4">
    <source>
        <dbReference type="Proteomes" id="UP000005408"/>
    </source>
</evidence>
<reference evidence="3" key="1">
    <citation type="submission" date="2022-08" db="UniProtKB">
        <authorList>
            <consortium name="EnsemblMetazoa"/>
        </authorList>
    </citation>
    <scope>IDENTIFICATION</scope>
    <source>
        <strain evidence="3">05x7-T-G4-1.051#20</strain>
    </source>
</reference>
<dbReference type="Gene3D" id="3.80.10.10">
    <property type="entry name" value="Ribonuclease Inhibitor"/>
    <property type="match status" value="1"/>
</dbReference>
<name>A0A8W8MBC1_MAGGI</name>
<accession>A0A8W8MBC1</accession>
<keyword evidence="2" id="KW-0472">Membrane</keyword>
<dbReference type="InterPro" id="IPR051295">
    <property type="entry name" value="LGI_related"/>
</dbReference>
<dbReference type="EnsemblMetazoa" id="G32698.1">
    <property type="protein sequence ID" value="G32698.1:cds"/>
    <property type="gene ID" value="G32698"/>
</dbReference>
<dbReference type="SUPFAM" id="SSF52058">
    <property type="entry name" value="L domain-like"/>
    <property type="match status" value="1"/>
</dbReference>
<proteinExistence type="predicted"/>
<feature type="compositionally biased region" description="Low complexity" evidence="1">
    <location>
        <begin position="356"/>
        <end position="370"/>
    </location>
</feature>
<dbReference type="Proteomes" id="UP000005408">
    <property type="component" value="Unassembled WGS sequence"/>
</dbReference>
<dbReference type="InterPro" id="IPR032675">
    <property type="entry name" value="LRR_dom_sf"/>
</dbReference>
<evidence type="ECO:0000313" key="3">
    <source>
        <dbReference type="EnsemblMetazoa" id="G32698.1:cds"/>
    </source>
</evidence>
<evidence type="ECO:0000256" key="1">
    <source>
        <dbReference type="SAM" id="MobiDB-lite"/>
    </source>
</evidence>
<dbReference type="Pfam" id="PF13306">
    <property type="entry name" value="LRR_5"/>
    <property type="match status" value="1"/>
</dbReference>
<dbReference type="AlphaFoldDB" id="A0A8W8MBC1"/>
<feature type="transmembrane region" description="Helical" evidence="2">
    <location>
        <begin position="48"/>
        <end position="67"/>
    </location>
</feature>
<organism evidence="3 4">
    <name type="scientific">Magallana gigas</name>
    <name type="common">Pacific oyster</name>
    <name type="synonym">Crassostrea gigas</name>
    <dbReference type="NCBI Taxonomy" id="29159"/>
    <lineage>
        <taxon>Eukaryota</taxon>
        <taxon>Metazoa</taxon>
        <taxon>Spiralia</taxon>
        <taxon>Lophotrochozoa</taxon>
        <taxon>Mollusca</taxon>
        <taxon>Bivalvia</taxon>
        <taxon>Autobranchia</taxon>
        <taxon>Pteriomorphia</taxon>
        <taxon>Ostreida</taxon>
        <taxon>Ostreoidea</taxon>
        <taxon>Ostreidae</taxon>
        <taxon>Magallana</taxon>
    </lineage>
</organism>
<feature type="region of interest" description="Disordered" evidence="1">
    <location>
        <begin position="352"/>
        <end position="371"/>
    </location>
</feature>
<keyword evidence="2" id="KW-1133">Transmembrane helix</keyword>
<protein>
    <submittedName>
        <fullName evidence="3">Uncharacterized protein</fullName>
    </submittedName>
</protein>
<sequence length="392" mass="43370">MARTIYLESMLMAMRWTPVGDVETTARQTRNRRSYCSTARLLLMASRYSLGGSLLIIACILPALILGCPKQCVCRGNSVKCPAAVHFPESFPTNTEKILFDEYTVTELPPKAFQNLPNLTTLSFSRCNFGQISACAIPSNHKNLKTILFDLTVIGEIKQGAFTHLSPVSITFSKSKITTMKSYAFWNIKTKLQLTFTDTTVHKMEPFAFNNVTSDLGIKYENGRLKHLRSAAFADTQFNTVELKQVAFDNLECNFYPRLGLTKSLIISGCQFQCTCDIGYMKNIYASEVGLKDLVETGTCTGPEALQGASVKDVLDNDKIQNCPASKQVPDNCQPIQEIPEHVCTDRIIMGDEESNGSGSKSNTNKKGGNAAECRRSSWTLFSLVSIILLVL</sequence>
<evidence type="ECO:0000256" key="2">
    <source>
        <dbReference type="SAM" id="Phobius"/>
    </source>
</evidence>
<dbReference type="PANTHER" id="PTHR24367">
    <property type="entry name" value="LEUCINE-RICH REPEAT-CONTAINING PROTEIN"/>
    <property type="match status" value="1"/>
</dbReference>
<keyword evidence="2" id="KW-0812">Transmembrane</keyword>
<dbReference type="PANTHER" id="PTHR24367:SF318">
    <property type="entry name" value="LEUCINE-RICH GLIOMA-INACTIVATED PROTEIN 1-LIKE"/>
    <property type="match status" value="1"/>
</dbReference>
<keyword evidence="4" id="KW-1185">Reference proteome</keyword>